<sequence>MRDNIWFTYKARINAHHRLEWMERNSQFLLVWYAILGAMLSVITIRYPKVIGNNTDIWAAILSIVLLGVSLAVSNLDFRGRAIAMRKNYLALQKLYAEIPQGQPLTSLQLTEYNNLLSEVENHQIIDDKIARVSAHLTLTTRKPTPEEFREVRFWKSLKVIITVLLYIAPLILLWINYECSA</sequence>
<feature type="domain" description="SMODS and SLOG-associating 2TM effector" evidence="2">
    <location>
        <begin position="2"/>
        <end position="174"/>
    </location>
</feature>
<evidence type="ECO:0000256" key="1">
    <source>
        <dbReference type="SAM" id="Phobius"/>
    </source>
</evidence>
<protein>
    <submittedName>
        <fullName evidence="3">SLATT domain-containing protein</fullName>
    </submittedName>
</protein>
<accession>A0AAW9HFU9</accession>
<organism evidence="3 4">
    <name type="scientific">Pectobacterium brasiliense</name>
    <dbReference type="NCBI Taxonomy" id="180957"/>
    <lineage>
        <taxon>Bacteria</taxon>
        <taxon>Pseudomonadati</taxon>
        <taxon>Pseudomonadota</taxon>
        <taxon>Gammaproteobacteria</taxon>
        <taxon>Enterobacterales</taxon>
        <taxon>Pectobacteriaceae</taxon>
        <taxon>Pectobacterium</taxon>
    </lineage>
</organism>
<keyword evidence="1" id="KW-1133">Transmembrane helix</keyword>
<keyword evidence="1" id="KW-0472">Membrane</keyword>
<gene>
    <name evidence="3" type="ORF">SOV92_16170</name>
</gene>
<dbReference type="Pfam" id="PF18160">
    <property type="entry name" value="SLATT_5"/>
    <property type="match status" value="1"/>
</dbReference>
<keyword evidence="1" id="KW-0812">Transmembrane</keyword>
<reference evidence="3" key="1">
    <citation type="submission" date="2023-11" db="EMBL/GenBank/DDBJ databases">
        <title>Comparative genomics revealed phylogeny of phytopathogenic Pectobacterium aroidearum based on whole-genome sequencing and function of putative horizontal acquire islands in P. aroidearum PccS1.</title>
        <authorList>
            <person name="Fan J."/>
            <person name="Yang L."/>
        </authorList>
    </citation>
    <scope>NUCLEOTIDE SEQUENCE</scope>
    <source>
        <strain evidence="3">NJAU140</strain>
    </source>
</reference>
<dbReference type="AlphaFoldDB" id="A0AAW9HFU9"/>
<dbReference type="EMBL" id="JAXHOZ010000066">
    <property type="protein sequence ID" value="MDY4379339.1"/>
    <property type="molecule type" value="Genomic_DNA"/>
</dbReference>
<comment type="caution">
    <text evidence="3">The sequence shown here is derived from an EMBL/GenBank/DDBJ whole genome shotgun (WGS) entry which is preliminary data.</text>
</comment>
<dbReference type="InterPro" id="IPR041115">
    <property type="entry name" value="SLATT_5"/>
</dbReference>
<feature type="transmembrane region" description="Helical" evidence="1">
    <location>
        <begin position="57"/>
        <end position="78"/>
    </location>
</feature>
<feature type="transmembrane region" description="Helical" evidence="1">
    <location>
        <begin position="28"/>
        <end position="45"/>
    </location>
</feature>
<evidence type="ECO:0000313" key="4">
    <source>
        <dbReference type="Proteomes" id="UP001269968"/>
    </source>
</evidence>
<evidence type="ECO:0000259" key="2">
    <source>
        <dbReference type="Pfam" id="PF18160"/>
    </source>
</evidence>
<feature type="transmembrane region" description="Helical" evidence="1">
    <location>
        <begin position="160"/>
        <end position="178"/>
    </location>
</feature>
<dbReference type="NCBIfam" id="NF033631">
    <property type="entry name" value="SLATT_5"/>
    <property type="match status" value="1"/>
</dbReference>
<evidence type="ECO:0000313" key="3">
    <source>
        <dbReference type="EMBL" id="MDY4379339.1"/>
    </source>
</evidence>
<dbReference type="Proteomes" id="UP001269968">
    <property type="component" value="Unassembled WGS sequence"/>
</dbReference>
<name>A0AAW9HFU9_9GAMM</name>
<dbReference type="RefSeq" id="WP_320714756.1">
    <property type="nucleotide sequence ID" value="NZ_JAXHOZ010000066.1"/>
</dbReference>
<proteinExistence type="predicted"/>